<dbReference type="NCBIfam" id="NF040941">
    <property type="entry name" value="GGGWT_bact"/>
    <property type="match status" value="1"/>
</dbReference>
<dbReference type="SMART" id="SM00186">
    <property type="entry name" value="FBG"/>
    <property type="match status" value="1"/>
</dbReference>
<protein>
    <recommendedName>
        <fullName evidence="2">Fibrinogen C-terminal domain-containing protein</fullName>
    </recommendedName>
</protein>
<feature type="compositionally biased region" description="Low complexity" evidence="1">
    <location>
        <begin position="15"/>
        <end position="51"/>
    </location>
</feature>
<evidence type="ECO:0000256" key="1">
    <source>
        <dbReference type="SAM" id="MobiDB-lite"/>
    </source>
</evidence>
<sequence length="320" mass="35544">MYGLYLTGTTEETIKPSTTQLPTTTSPGTTEETIKPSTTQLPTTTLPGTTDETVKPSTTQLPTTTSRGTTQHTIKPSTTESPTTTPPVLYSDCKDVYDAGYTQDGVYKILPAGWPSAAFHVYCKMDNGGGWTVFQRRIDSTTDFYQNWDTYKIGFGDVSANFWLGNDKIHYLTAQKNYKLRFDITTSGGQSEYAEYAEFAIESETTKYRMNKLGSHSGKAGTELSRNKGSSFSTHDNDNDGCSSFNCAEKNKSGWWHMDDWCSDCFGYFCSCFQVNSCYYTCTGENLNGVYNGGSGQNIFSSDIVYCNIKFVEMKIRPTS</sequence>
<dbReference type="InterPro" id="IPR002181">
    <property type="entry name" value="Fibrinogen_a/b/g_C_dom"/>
</dbReference>
<feature type="domain" description="Fibrinogen C-terminal" evidence="2">
    <location>
        <begin position="84"/>
        <end position="320"/>
    </location>
</feature>
<dbReference type="PROSITE" id="PS51406">
    <property type="entry name" value="FIBRINOGEN_C_2"/>
    <property type="match status" value="1"/>
</dbReference>
<feature type="compositionally biased region" description="Polar residues" evidence="1">
    <location>
        <begin position="55"/>
        <end position="75"/>
    </location>
</feature>
<accession>A0A2G8JVM1</accession>
<dbReference type="SUPFAM" id="SSF56496">
    <property type="entry name" value="Fibrinogen C-terminal domain-like"/>
    <property type="match status" value="1"/>
</dbReference>
<feature type="region of interest" description="Disordered" evidence="1">
    <location>
        <begin position="1"/>
        <end position="87"/>
    </location>
</feature>
<dbReference type="PANTHER" id="PTHR19143">
    <property type="entry name" value="FIBRINOGEN/TENASCIN/ANGIOPOEITIN"/>
    <property type="match status" value="1"/>
</dbReference>
<keyword evidence="4" id="KW-1185">Reference proteome</keyword>
<evidence type="ECO:0000313" key="4">
    <source>
        <dbReference type="Proteomes" id="UP000230750"/>
    </source>
</evidence>
<comment type="caution">
    <text evidence="3">The sequence shown here is derived from an EMBL/GenBank/DDBJ whole genome shotgun (WGS) entry which is preliminary data.</text>
</comment>
<dbReference type="InterPro" id="IPR014716">
    <property type="entry name" value="Fibrinogen_a/b/g_C_1"/>
</dbReference>
<feature type="compositionally biased region" description="Low complexity" evidence="1">
    <location>
        <begin position="76"/>
        <end position="87"/>
    </location>
</feature>
<name>A0A2G8JVM1_STIJA</name>
<evidence type="ECO:0000259" key="2">
    <source>
        <dbReference type="PROSITE" id="PS51406"/>
    </source>
</evidence>
<dbReference type="InterPro" id="IPR050373">
    <property type="entry name" value="Fibrinogen_C-term_domain"/>
</dbReference>
<dbReference type="CDD" id="cd00087">
    <property type="entry name" value="FReD"/>
    <property type="match status" value="1"/>
</dbReference>
<gene>
    <name evidence="3" type="ORF">BSL78_23427</name>
</gene>
<dbReference type="GO" id="GO:0005615">
    <property type="term" value="C:extracellular space"/>
    <property type="evidence" value="ECO:0007669"/>
    <property type="project" value="TreeGrafter"/>
</dbReference>
<dbReference type="Proteomes" id="UP000230750">
    <property type="component" value="Unassembled WGS sequence"/>
</dbReference>
<dbReference type="Pfam" id="PF00147">
    <property type="entry name" value="Fibrinogen_C"/>
    <property type="match status" value="1"/>
</dbReference>
<proteinExistence type="predicted"/>
<evidence type="ECO:0000313" key="3">
    <source>
        <dbReference type="EMBL" id="PIK39725.1"/>
    </source>
</evidence>
<dbReference type="AlphaFoldDB" id="A0A2G8JVM1"/>
<reference evidence="3 4" key="1">
    <citation type="journal article" date="2017" name="PLoS Biol.">
        <title>The sea cucumber genome provides insights into morphological evolution and visceral regeneration.</title>
        <authorList>
            <person name="Zhang X."/>
            <person name="Sun L."/>
            <person name="Yuan J."/>
            <person name="Sun Y."/>
            <person name="Gao Y."/>
            <person name="Zhang L."/>
            <person name="Li S."/>
            <person name="Dai H."/>
            <person name="Hamel J.F."/>
            <person name="Liu C."/>
            <person name="Yu Y."/>
            <person name="Liu S."/>
            <person name="Lin W."/>
            <person name="Guo K."/>
            <person name="Jin S."/>
            <person name="Xu P."/>
            <person name="Storey K.B."/>
            <person name="Huan P."/>
            <person name="Zhang T."/>
            <person name="Zhou Y."/>
            <person name="Zhang J."/>
            <person name="Lin C."/>
            <person name="Li X."/>
            <person name="Xing L."/>
            <person name="Huo D."/>
            <person name="Sun M."/>
            <person name="Wang L."/>
            <person name="Mercier A."/>
            <person name="Li F."/>
            <person name="Yang H."/>
            <person name="Xiang J."/>
        </authorList>
    </citation>
    <scope>NUCLEOTIDE SEQUENCE [LARGE SCALE GENOMIC DNA]</scope>
    <source>
        <strain evidence="3">Shaxun</strain>
        <tissue evidence="3">Muscle</tissue>
    </source>
</reference>
<dbReference type="EMBL" id="MRZV01001207">
    <property type="protein sequence ID" value="PIK39725.1"/>
    <property type="molecule type" value="Genomic_DNA"/>
</dbReference>
<organism evidence="3 4">
    <name type="scientific">Stichopus japonicus</name>
    <name type="common">Sea cucumber</name>
    <dbReference type="NCBI Taxonomy" id="307972"/>
    <lineage>
        <taxon>Eukaryota</taxon>
        <taxon>Metazoa</taxon>
        <taxon>Echinodermata</taxon>
        <taxon>Eleutherozoa</taxon>
        <taxon>Echinozoa</taxon>
        <taxon>Holothuroidea</taxon>
        <taxon>Aspidochirotacea</taxon>
        <taxon>Aspidochirotida</taxon>
        <taxon>Stichopodidae</taxon>
        <taxon>Apostichopus</taxon>
    </lineage>
</organism>
<dbReference type="Gene3D" id="3.90.215.10">
    <property type="entry name" value="Gamma Fibrinogen, chain A, domain 1"/>
    <property type="match status" value="1"/>
</dbReference>
<dbReference type="InterPro" id="IPR036056">
    <property type="entry name" value="Fibrinogen-like_C"/>
</dbReference>